<keyword evidence="1" id="KW-0812">Transmembrane</keyword>
<dbReference type="AlphaFoldDB" id="A0A075FNL1"/>
<dbReference type="InterPro" id="IPR036922">
    <property type="entry name" value="Rieske_2Fe-2S_sf"/>
</dbReference>
<dbReference type="EMBL" id="KF900380">
    <property type="protein sequence ID" value="AIE92919.1"/>
    <property type="molecule type" value="Genomic_DNA"/>
</dbReference>
<keyword evidence="1" id="KW-1133">Transmembrane helix</keyword>
<evidence type="ECO:0008006" key="3">
    <source>
        <dbReference type="Google" id="ProtNLM"/>
    </source>
</evidence>
<keyword evidence="1" id="KW-0472">Membrane</keyword>
<organism evidence="2">
    <name type="scientific">uncultured marine group II/III euryarchaeote AD1000_30_B09</name>
    <dbReference type="NCBI Taxonomy" id="1457750"/>
    <lineage>
        <taxon>Archaea</taxon>
        <taxon>Methanobacteriati</taxon>
        <taxon>Methanobacteriota</taxon>
        <taxon>environmental samples</taxon>
    </lineage>
</organism>
<proteinExistence type="predicted"/>
<evidence type="ECO:0000313" key="2">
    <source>
        <dbReference type="EMBL" id="AIE92919.1"/>
    </source>
</evidence>
<dbReference type="GO" id="GO:0051537">
    <property type="term" value="F:2 iron, 2 sulfur cluster binding"/>
    <property type="evidence" value="ECO:0007669"/>
    <property type="project" value="InterPro"/>
</dbReference>
<sequence>MSRRFRLRTISGESDYSPEAPNLIDRREFMRHSFNTAAGVITMASLGAVGFASLLMGQSSSDGGDSSVRFWVPTGAEDSAWYGDMHLEQMEYQSFVDAAATSATGMAGASGVWSGLPVLVIYVPHDENSQAPLEEDKPRFQLMDGYDESGGYVGSGYEVEEESEYEALSIHDNMIIIFARCPHLCCIPGWQLVSNDFTSDQWMPGGVDAGGNKLFCICHSSRYDPTVIEKNRSRNRTNGTEFEFIGVKRTGGPAPVGMPLIPFEVNGAGIIEALDDFVDWYTFCD</sequence>
<dbReference type="Gene3D" id="2.102.10.10">
    <property type="entry name" value="Rieske [2Fe-2S] iron-sulphur domain"/>
    <property type="match status" value="1"/>
</dbReference>
<evidence type="ECO:0000256" key="1">
    <source>
        <dbReference type="SAM" id="Phobius"/>
    </source>
</evidence>
<protein>
    <recommendedName>
        <fullName evidence="3">Rieske domain-containing protein</fullName>
    </recommendedName>
</protein>
<feature type="transmembrane region" description="Helical" evidence="1">
    <location>
        <begin position="34"/>
        <end position="56"/>
    </location>
</feature>
<reference evidence="2" key="1">
    <citation type="journal article" date="2014" name="Genome Biol. Evol.">
        <title>Pangenome evidence for extensive interdomain horizontal transfer affecting lineage core and shell genes in uncultured planktonic thaumarchaeota and euryarchaeota.</title>
        <authorList>
            <person name="Deschamps P."/>
            <person name="Zivanovic Y."/>
            <person name="Moreira D."/>
            <person name="Rodriguez-Valera F."/>
            <person name="Lopez-Garcia P."/>
        </authorList>
    </citation>
    <scope>NUCLEOTIDE SEQUENCE</scope>
</reference>
<name>A0A075FNL1_9EURY</name>
<dbReference type="SUPFAM" id="SSF50022">
    <property type="entry name" value="ISP domain"/>
    <property type="match status" value="1"/>
</dbReference>
<accession>A0A075FNL1</accession>